<proteinExistence type="predicted"/>
<accession>A0A9W4UDW0</accession>
<sequence>MPTLYPTSNAIFEQRISGAEDARWFQTSTGKNASLGKHTIRSRSHDTFASRFCKQNFSVPSSVRFRSSR</sequence>
<dbReference type="Proteomes" id="UP001152607">
    <property type="component" value="Unassembled WGS sequence"/>
</dbReference>
<keyword evidence="2" id="KW-1185">Reference proteome</keyword>
<evidence type="ECO:0000313" key="1">
    <source>
        <dbReference type="EMBL" id="CAI6334110.1"/>
    </source>
</evidence>
<evidence type="ECO:0000313" key="2">
    <source>
        <dbReference type="Proteomes" id="UP001152607"/>
    </source>
</evidence>
<comment type="caution">
    <text evidence="1">The sequence shown here is derived from an EMBL/GenBank/DDBJ whole genome shotgun (WGS) entry which is preliminary data.</text>
</comment>
<dbReference type="AlphaFoldDB" id="A0A9W4UDW0"/>
<reference evidence="1" key="1">
    <citation type="submission" date="2023-01" db="EMBL/GenBank/DDBJ databases">
        <authorList>
            <person name="Van Ghelder C."/>
            <person name="Rancurel C."/>
        </authorList>
    </citation>
    <scope>NUCLEOTIDE SEQUENCE</scope>
    <source>
        <strain evidence="1">CNCM I-4278</strain>
    </source>
</reference>
<name>A0A9W4UDW0_9PLEO</name>
<gene>
    <name evidence="1" type="ORF">PDIGIT_LOCUS7164</name>
</gene>
<organism evidence="1 2">
    <name type="scientific">Periconia digitata</name>
    <dbReference type="NCBI Taxonomy" id="1303443"/>
    <lineage>
        <taxon>Eukaryota</taxon>
        <taxon>Fungi</taxon>
        <taxon>Dikarya</taxon>
        <taxon>Ascomycota</taxon>
        <taxon>Pezizomycotina</taxon>
        <taxon>Dothideomycetes</taxon>
        <taxon>Pleosporomycetidae</taxon>
        <taxon>Pleosporales</taxon>
        <taxon>Massarineae</taxon>
        <taxon>Periconiaceae</taxon>
        <taxon>Periconia</taxon>
    </lineage>
</organism>
<protein>
    <submittedName>
        <fullName evidence="1">Uncharacterized protein</fullName>
    </submittedName>
</protein>
<dbReference type="EMBL" id="CAOQHR010000004">
    <property type="protein sequence ID" value="CAI6334110.1"/>
    <property type="molecule type" value="Genomic_DNA"/>
</dbReference>